<feature type="non-terminal residue" evidence="8">
    <location>
        <position position="381"/>
    </location>
</feature>
<feature type="transmembrane region" description="Helical" evidence="6">
    <location>
        <begin position="226"/>
        <end position="247"/>
    </location>
</feature>
<proteinExistence type="predicted"/>
<dbReference type="Proteomes" id="UP001295794">
    <property type="component" value="Unassembled WGS sequence"/>
</dbReference>
<feature type="transmembrane region" description="Helical" evidence="6">
    <location>
        <begin position="113"/>
        <end position="132"/>
    </location>
</feature>
<evidence type="ECO:0000256" key="3">
    <source>
        <dbReference type="ARBA" id="ARBA00022692"/>
    </source>
</evidence>
<evidence type="ECO:0000313" key="8">
    <source>
        <dbReference type="EMBL" id="CAK5272002.1"/>
    </source>
</evidence>
<evidence type="ECO:0000256" key="4">
    <source>
        <dbReference type="ARBA" id="ARBA00022989"/>
    </source>
</evidence>
<evidence type="ECO:0000256" key="6">
    <source>
        <dbReference type="SAM" id="Phobius"/>
    </source>
</evidence>
<dbReference type="PANTHER" id="PTHR42718">
    <property type="entry name" value="MAJOR FACILITATOR SUPERFAMILY MULTIDRUG TRANSPORTER MFSC"/>
    <property type="match status" value="1"/>
</dbReference>
<evidence type="ECO:0000259" key="7">
    <source>
        <dbReference type="PROSITE" id="PS50850"/>
    </source>
</evidence>
<feature type="transmembrane region" description="Helical" evidence="6">
    <location>
        <begin position="292"/>
        <end position="314"/>
    </location>
</feature>
<dbReference type="PROSITE" id="PS50850">
    <property type="entry name" value="MFS"/>
    <property type="match status" value="1"/>
</dbReference>
<dbReference type="InterPro" id="IPR036259">
    <property type="entry name" value="MFS_trans_sf"/>
</dbReference>
<sequence length="381" mass="40856">GILAHGFPESGARNIAFATFSAGAPIGGALGTQIGALLAQKTHASWRSLFYLFAGLSALCVLGGVLAIDDDIPSLEADKRVDWIGAFLVTAGLVLLLFVLGQGQLATRGWKTPYIITLLLVGLLFIALFLAWQHHLEKNSERSKYLPPPLMKLSLWSRANGKFAVMQVIAFLEWAAFLSWFFWSQVYYEDYVKLDPIFTALRMLPMTVAGFLCNVFVVFLVSRVDLVYLVVFGTTFTGVGALLMALIHPGAPYWAYGFPSPIVSVFGGDFVLAAGTLFIAKISLPHEQSLSGGIFQMVMQLGTAFGLAITSIVHTSVGKSRSGEIGAPLVAYHAAQWTAFGMAIGCSVLAVVFLRGVKPVGISAVTVVVPDESSVDEAVKS</sequence>
<dbReference type="Gene3D" id="1.20.1250.20">
    <property type="entry name" value="MFS general substrate transporter like domains"/>
    <property type="match status" value="2"/>
</dbReference>
<dbReference type="AlphaFoldDB" id="A0AAD2HAG3"/>
<dbReference type="EMBL" id="CAVNYO010000180">
    <property type="protein sequence ID" value="CAK5272002.1"/>
    <property type="molecule type" value="Genomic_DNA"/>
</dbReference>
<keyword evidence="9" id="KW-1185">Reference proteome</keyword>
<feature type="transmembrane region" description="Helical" evidence="6">
    <location>
        <begin position="203"/>
        <end position="221"/>
    </location>
</feature>
<evidence type="ECO:0000256" key="5">
    <source>
        <dbReference type="ARBA" id="ARBA00023136"/>
    </source>
</evidence>
<name>A0AAD2HAG3_9AGAR</name>
<keyword evidence="2" id="KW-0813">Transport</keyword>
<accession>A0AAD2HAG3</accession>
<keyword evidence="3 6" id="KW-0812">Transmembrane</keyword>
<feature type="transmembrane region" description="Helical" evidence="6">
    <location>
        <begin position="334"/>
        <end position="354"/>
    </location>
</feature>
<keyword evidence="4 6" id="KW-1133">Transmembrane helix</keyword>
<protein>
    <recommendedName>
        <fullName evidence="7">Major facilitator superfamily (MFS) profile domain-containing protein</fullName>
    </recommendedName>
</protein>
<reference evidence="8" key="1">
    <citation type="submission" date="2023-11" db="EMBL/GenBank/DDBJ databases">
        <authorList>
            <person name="De Vega J J."/>
            <person name="De Vega J J."/>
        </authorList>
    </citation>
    <scope>NUCLEOTIDE SEQUENCE</scope>
</reference>
<dbReference type="GO" id="GO:0022857">
    <property type="term" value="F:transmembrane transporter activity"/>
    <property type="evidence" value="ECO:0007669"/>
    <property type="project" value="InterPro"/>
</dbReference>
<feature type="transmembrane region" description="Helical" evidence="6">
    <location>
        <begin position="49"/>
        <end position="69"/>
    </location>
</feature>
<feature type="transmembrane region" description="Helical" evidence="6">
    <location>
        <begin position="253"/>
        <end position="280"/>
    </location>
</feature>
<dbReference type="SUPFAM" id="SSF103473">
    <property type="entry name" value="MFS general substrate transporter"/>
    <property type="match status" value="2"/>
</dbReference>
<evidence type="ECO:0000256" key="2">
    <source>
        <dbReference type="ARBA" id="ARBA00022448"/>
    </source>
</evidence>
<organism evidence="8 9">
    <name type="scientific">Mycena citricolor</name>
    <dbReference type="NCBI Taxonomy" id="2018698"/>
    <lineage>
        <taxon>Eukaryota</taxon>
        <taxon>Fungi</taxon>
        <taxon>Dikarya</taxon>
        <taxon>Basidiomycota</taxon>
        <taxon>Agaricomycotina</taxon>
        <taxon>Agaricomycetes</taxon>
        <taxon>Agaricomycetidae</taxon>
        <taxon>Agaricales</taxon>
        <taxon>Marasmiineae</taxon>
        <taxon>Mycenaceae</taxon>
        <taxon>Mycena</taxon>
    </lineage>
</organism>
<evidence type="ECO:0000313" key="9">
    <source>
        <dbReference type="Proteomes" id="UP001295794"/>
    </source>
</evidence>
<evidence type="ECO:0000256" key="1">
    <source>
        <dbReference type="ARBA" id="ARBA00004141"/>
    </source>
</evidence>
<dbReference type="PANTHER" id="PTHR42718:SF9">
    <property type="entry name" value="MAJOR FACILITATOR SUPERFAMILY MULTIDRUG TRANSPORTER MFSC"/>
    <property type="match status" value="1"/>
</dbReference>
<dbReference type="InterPro" id="IPR020846">
    <property type="entry name" value="MFS_dom"/>
</dbReference>
<dbReference type="GO" id="GO:0016020">
    <property type="term" value="C:membrane"/>
    <property type="evidence" value="ECO:0007669"/>
    <property type="project" value="UniProtKB-SubCell"/>
</dbReference>
<feature type="transmembrane region" description="Helical" evidence="6">
    <location>
        <begin position="81"/>
        <end position="101"/>
    </location>
</feature>
<gene>
    <name evidence="8" type="ORF">MYCIT1_LOCUS17484</name>
</gene>
<comment type="subcellular location">
    <subcellularLocation>
        <location evidence="1">Membrane</location>
        <topology evidence="1">Multi-pass membrane protein</topology>
    </subcellularLocation>
</comment>
<keyword evidence="5 6" id="KW-0472">Membrane</keyword>
<comment type="caution">
    <text evidence="8">The sequence shown here is derived from an EMBL/GenBank/DDBJ whole genome shotgun (WGS) entry which is preliminary data.</text>
</comment>
<feature type="domain" description="Major facilitator superfamily (MFS) profile" evidence="7">
    <location>
        <begin position="1"/>
        <end position="373"/>
    </location>
</feature>